<gene>
    <name evidence="2" type="ORF">B4088_0425</name>
</gene>
<dbReference type="InterPro" id="IPR009343">
    <property type="entry name" value="DUF1002"/>
</dbReference>
<organism evidence="2 3">
    <name type="scientific">Bacillus cereus</name>
    <dbReference type="NCBI Taxonomy" id="1396"/>
    <lineage>
        <taxon>Bacteria</taxon>
        <taxon>Bacillati</taxon>
        <taxon>Bacillota</taxon>
        <taxon>Bacilli</taxon>
        <taxon>Bacillales</taxon>
        <taxon>Bacillaceae</taxon>
        <taxon>Bacillus</taxon>
        <taxon>Bacillus cereus group</taxon>
    </lineage>
</organism>
<accession>A0A161TA45</accession>
<dbReference type="PATRIC" id="fig|1396.535.peg.4176"/>
<feature type="chain" id="PRO_5007826929" description="DUF1002 domain-containing protein" evidence="1">
    <location>
        <begin position="24"/>
        <end position="342"/>
    </location>
</feature>
<proteinExistence type="predicted"/>
<keyword evidence="1" id="KW-0732">Signal</keyword>
<evidence type="ECO:0000313" key="3">
    <source>
        <dbReference type="Proteomes" id="UP000076482"/>
    </source>
</evidence>
<evidence type="ECO:0000313" key="2">
    <source>
        <dbReference type="EMBL" id="KZD71964.1"/>
    </source>
</evidence>
<dbReference type="Proteomes" id="UP000076482">
    <property type="component" value="Unassembled WGS sequence"/>
</dbReference>
<evidence type="ECO:0000256" key="1">
    <source>
        <dbReference type="SAM" id="SignalP"/>
    </source>
</evidence>
<evidence type="ECO:0008006" key="4">
    <source>
        <dbReference type="Google" id="ProtNLM"/>
    </source>
</evidence>
<sequence>MKKLLVPAVLVGTLLFGGGNSHADSLVGETFVTIGDANSDADRAWILKHFNATSVDQKNIINVNIKDEEKYLEQFIPRAQIGSRSISASKLTTLDANKGLVVKVDKEKITYVTDNMITNALINLGVTDAEVEITSPIKVSGTGALTGVMKIYEKKSGKDIPEQVKLATTEEMIQTGKIADEIQAQNDVPKEEAKEDAAKLTAAVKSSLGDLPEEKRPQNLEDMRVFIEKVADNINVNIGDLNVNVTNNFAAPFLDMVKLDEQGLFNMEKLTEGVKNAVENHSFNFDTQGAKDNFTQAVEEGKNMWNSKEMEEIKESGQGWISKAFSWIGDFFSSIGNMISPN</sequence>
<dbReference type="Pfam" id="PF06207">
    <property type="entry name" value="DUF1002"/>
    <property type="match status" value="1"/>
</dbReference>
<feature type="signal peptide" evidence="1">
    <location>
        <begin position="1"/>
        <end position="23"/>
    </location>
</feature>
<dbReference type="EMBL" id="LJKE01000015">
    <property type="protein sequence ID" value="KZD71964.1"/>
    <property type="molecule type" value="Genomic_DNA"/>
</dbReference>
<dbReference type="AlphaFoldDB" id="A0A161TA45"/>
<name>A0A161TA45_BACCE</name>
<dbReference type="RefSeq" id="WP_063259654.1">
    <property type="nucleotide sequence ID" value="NZ_LJKE01000015.1"/>
</dbReference>
<reference evidence="2 3" key="1">
    <citation type="submission" date="2015-09" db="EMBL/GenBank/DDBJ databases">
        <title>Bacillus cereus food isolates.</title>
        <authorList>
            <person name="Boekhorst J."/>
        </authorList>
    </citation>
    <scope>NUCLEOTIDE SEQUENCE [LARGE SCALE GENOMIC DNA]</scope>
    <source>
        <strain evidence="2 3">B4088</strain>
    </source>
</reference>
<comment type="caution">
    <text evidence="2">The sequence shown here is derived from an EMBL/GenBank/DDBJ whole genome shotgun (WGS) entry which is preliminary data.</text>
</comment>
<protein>
    <recommendedName>
        <fullName evidence="4">DUF1002 domain-containing protein</fullName>
    </recommendedName>
</protein>